<sequence length="205" mass="22907">MSNFLKGRGTRDDGQAGRFYNCLHRFSCGARLHPPRTKFHLPQVAAAATFGGPLSYCRTRVPGSDYHCYLSPHAPAFMSLTALSIPGGRLWRIFGIVLLAWLVAHARCRVGMTPASLRRRPAAAESQLWICNDISNLSDMGRRLMEWGWVAPYRGTIAATPPRVACCTCLWAVLVKSHDSRTSRAMMRPREPVRMTLLSSSPHIW</sequence>
<dbReference type="EMBL" id="JAULSU010000006">
    <property type="protein sequence ID" value="KAK0613844.1"/>
    <property type="molecule type" value="Genomic_DNA"/>
</dbReference>
<keyword evidence="2" id="KW-1185">Reference proteome</keyword>
<protein>
    <submittedName>
        <fullName evidence="1">Uncharacterized protein</fullName>
    </submittedName>
</protein>
<accession>A0AA39WEE0</accession>
<dbReference type="Proteomes" id="UP001175000">
    <property type="component" value="Unassembled WGS sequence"/>
</dbReference>
<gene>
    <name evidence="1" type="ORF">B0T14DRAFT_287732</name>
</gene>
<evidence type="ECO:0000313" key="1">
    <source>
        <dbReference type="EMBL" id="KAK0613844.1"/>
    </source>
</evidence>
<comment type="caution">
    <text evidence="1">The sequence shown here is derived from an EMBL/GenBank/DDBJ whole genome shotgun (WGS) entry which is preliminary data.</text>
</comment>
<name>A0AA39WEE0_9PEZI</name>
<dbReference type="AlphaFoldDB" id="A0AA39WEE0"/>
<reference evidence="1" key="1">
    <citation type="submission" date="2023-06" db="EMBL/GenBank/DDBJ databases">
        <title>Genome-scale phylogeny and comparative genomics of the fungal order Sordariales.</title>
        <authorList>
            <consortium name="Lawrence Berkeley National Laboratory"/>
            <person name="Hensen N."/>
            <person name="Bonometti L."/>
            <person name="Westerberg I."/>
            <person name="Brannstrom I.O."/>
            <person name="Guillou S."/>
            <person name="Cros-Aarteil S."/>
            <person name="Calhoun S."/>
            <person name="Haridas S."/>
            <person name="Kuo A."/>
            <person name="Mondo S."/>
            <person name="Pangilinan J."/>
            <person name="Riley R."/>
            <person name="Labutti K."/>
            <person name="Andreopoulos B."/>
            <person name="Lipzen A."/>
            <person name="Chen C."/>
            <person name="Yanf M."/>
            <person name="Daum C."/>
            <person name="Ng V."/>
            <person name="Clum A."/>
            <person name="Steindorff A."/>
            <person name="Ohm R."/>
            <person name="Martin F."/>
            <person name="Silar P."/>
            <person name="Natvig D."/>
            <person name="Lalanne C."/>
            <person name="Gautier V."/>
            <person name="Ament-Velasquez S.L."/>
            <person name="Kruys A."/>
            <person name="Hutchinson M.I."/>
            <person name="Powell A.J."/>
            <person name="Barry K."/>
            <person name="Miller A.N."/>
            <person name="Grigoriev I.V."/>
            <person name="Debuchy R."/>
            <person name="Gladieux P."/>
            <person name="Thoren M.H."/>
            <person name="Johannesson H."/>
        </authorList>
    </citation>
    <scope>NUCLEOTIDE SEQUENCE</scope>
    <source>
        <strain evidence="1">CBS 606.72</strain>
    </source>
</reference>
<organism evidence="1 2">
    <name type="scientific">Immersiella caudata</name>
    <dbReference type="NCBI Taxonomy" id="314043"/>
    <lineage>
        <taxon>Eukaryota</taxon>
        <taxon>Fungi</taxon>
        <taxon>Dikarya</taxon>
        <taxon>Ascomycota</taxon>
        <taxon>Pezizomycotina</taxon>
        <taxon>Sordariomycetes</taxon>
        <taxon>Sordariomycetidae</taxon>
        <taxon>Sordariales</taxon>
        <taxon>Lasiosphaeriaceae</taxon>
        <taxon>Immersiella</taxon>
    </lineage>
</organism>
<evidence type="ECO:0000313" key="2">
    <source>
        <dbReference type="Proteomes" id="UP001175000"/>
    </source>
</evidence>
<proteinExistence type="predicted"/>